<reference evidence="6 7" key="1">
    <citation type="submission" date="2017-01" db="EMBL/GenBank/DDBJ databases">
        <title>Genome sequence of Rhodoferax antarcticus ANT.BR, a psychrophilic purple nonsulfur bacterium from an Antarctic microbial mat.</title>
        <authorList>
            <person name="Baker J."/>
            <person name="Riester C."/>
            <person name="Skinner B."/>
            <person name="Newell A."/>
            <person name="Swingley W."/>
            <person name="Madigan M."/>
            <person name="Jung D."/>
            <person name="Asao M."/>
            <person name="Chen M."/>
            <person name="Loughlin P."/>
            <person name="Pan H."/>
            <person name="Lin S."/>
            <person name="Li N."/>
            <person name="Shaw J."/>
            <person name="Prado M."/>
            <person name="Sherman C."/>
            <person name="Li X."/>
            <person name="Tang J."/>
            <person name="Blankenship R."/>
            <person name="Zhao T."/>
            <person name="Touchman J."/>
            <person name="Sattley M."/>
        </authorList>
    </citation>
    <scope>NUCLEOTIDE SEQUENCE [LARGE SCALE GENOMIC DNA]</scope>
    <source>
        <strain evidence="6 7">ANT.BR</strain>
    </source>
</reference>
<dbReference type="InterPro" id="IPR003607">
    <property type="entry name" value="HD/PDEase_dom"/>
</dbReference>
<dbReference type="Pfam" id="PF08668">
    <property type="entry name" value="HDOD"/>
    <property type="match status" value="1"/>
</dbReference>
<dbReference type="InterPro" id="IPR003594">
    <property type="entry name" value="HATPase_dom"/>
</dbReference>
<keyword evidence="3" id="KW-0597">Phosphoprotein</keyword>
<evidence type="ECO:0000256" key="2">
    <source>
        <dbReference type="ARBA" id="ARBA00012438"/>
    </source>
</evidence>
<dbReference type="SUPFAM" id="SSF55874">
    <property type="entry name" value="ATPase domain of HSP90 chaperone/DNA topoisomerase II/histidine kinase"/>
    <property type="match status" value="1"/>
</dbReference>
<dbReference type="Pfam" id="PF02518">
    <property type="entry name" value="HATPase_c"/>
    <property type="match status" value="1"/>
</dbReference>
<dbReference type="InterPro" id="IPR005467">
    <property type="entry name" value="His_kinase_dom"/>
</dbReference>
<dbReference type="InterPro" id="IPR029016">
    <property type="entry name" value="GAF-like_dom_sf"/>
</dbReference>
<dbReference type="PANTHER" id="PTHR33525">
    <property type="match status" value="1"/>
</dbReference>
<protein>
    <recommendedName>
        <fullName evidence="2">histidine kinase</fullName>
        <ecNumber evidence="2">2.7.13.3</ecNumber>
    </recommendedName>
</protein>
<dbReference type="Proteomes" id="UP000185911">
    <property type="component" value="Unassembled WGS sequence"/>
</dbReference>
<evidence type="ECO:0000256" key="1">
    <source>
        <dbReference type="ARBA" id="ARBA00000085"/>
    </source>
</evidence>
<dbReference type="CDD" id="cd00082">
    <property type="entry name" value="HisKA"/>
    <property type="match status" value="1"/>
</dbReference>
<dbReference type="Pfam" id="PF01590">
    <property type="entry name" value="GAF"/>
    <property type="match status" value="1"/>
</dbReference>
<dbReference type="SMART" id="SM00387">
    <property type="entry name" value="HATPase_c"/>
    <property type="match status" value="1"/>
</dbReference>
<dbReference type="InterPro" id="IPR036890">
    <property type="entry name" value="HATPase_C_sf"/>
</dbReference>
<evidence type="ECO:0000256" key="3">
    <source>
        <dbReference type="ARBA" id="ARBA00022553"/>
    </source>
</evidence>
<dbReference type="SUPFAM" id="SSF109604">
    <property type="entry name" value="HD-domain/PDEase-like"/>
    <property type="match status" value="1"/>
</dbReference>
<dbReference type="STRING" id="81479.RA876_07990"/>
<gene>
    <name evidence="6" type="ORF">BLL52_2782</name>
</gene>
<evidence type="ECO:0000313" key="6">
    <source>
        <dbReference type="EMBL" id="OLP06546.1"/>
    </source>
</evidence>
<name>A0A1Q8YEU9_9BURK</name>
<dbReference type="GO" id="GO:0000155">
    <property type="term" value="F:phosphorelay sensor kinase activity"/>
    <property type="evidence" value="ECO:0007669"/>
    <property type="project" value="InterPro"/>
</dbReference>
<dbReference type="Gene3D" id="1.10.3210.10">
    <property type="entry name" value="Hypothetical protein af1432"/>
    <property type="match status" value="1"/>
</dbReference>
<dbReference type="PROSITE" id="PS51833">
    <property type="entry name" value="HDOD"/>
    <property type="match status" value="1"/>
</dbReference>
<dbReference type="AlphaFoldDB" id="A0A1Q8YEU9"/>
<dbReference type="SUPFAM" id="SSF55781">
    <property type="entry name" value="GAF domain-like"/>
    <property type="match status" value="1"/>
</dbReference>
<dbReference type="CDD" id="cd00077">
    <property type="entry name" value="HDc"/>
    <property type="match status" value="1"/>
</dbReference>
<keyword evidence="6" id="KW-0418">Kinase</keyword>
<dbReference type="PROSITE" id="PS50109">
    <property type="entry name" value="HIS_KIN"/>
    <property type="match status" value="1"/>
</dbReference>
<dbReference type="InterPro" id="IPR003018">
    <property type="entry name" value="GAF"/>
</dbReference>
<proteinExistence type="predicted"/>
<dbReference type="Gene3D" id="1.10.287.130">
    <property type="match status" value="1"/>
</dbReference>
<evidence type="ECO:0000259" key="4">
    <source>
        <dbReference type="PROSITE" id="PS50109"/>
    </source>
</evidence>
<dbReference type="PANTHER" id="PTHR33525:SF3">
    <property type="entry name" value="RIBONUCLEASE Y"/>
    <property type="match status" value="1"/>
</dbReference>
<feature type="domain" description="HDOD" evidence="5">
    <location>
        <begin position="18"/>
        <end position="212"/>
    </location>
</feature>
<dbReference type="SMART" id="SM00065">
    <property type="entry name" value="GAF"/>
    <property type="match status" value="1"/>
</dbReference>
<organism evidence="6 7">
    <name type="scientific">Rhodoferax antarcticus ANT.BR</name>
    <dbReference type="NCBI Taxonomy" id="1111071"/>
    <lineage>
        <taxon>Bacteria</taxon>
        <taxon>Pseudomonadati</taxon>
        <taxon>Pseudomonadota</taxon>
        <taxon>Betaproteobacteria</taxon>
        <taxon>Burkholderiales</taxon>
        <taxon>Comamonadaceae</taxon>
        <taxon>Rhodoferax</taxon>
    </lineage>
</organism>
<dbReference type="RefSeq" id="WP_241839145.1">
    <property type="nucleotide sequence ID" value="NZ_MSYM01000013.1"/>
</dbReference>
<dbReference type="Gene3D" id="3.30.565.10">
    <property type="entry name" value="Histidine kinase-like ATPase, C-terminal domain"/>
    <property type="match status" value="1"/>
</dbReference>
<dbReference type="EMBL" id="MSYM01000013">
    <property type="protein sequence ID" value="OLP06546.1"/>
    <property type="molecule type" value="Genomic_DNA"/>
</dbReference>
<keyword evidence="6" id="KW-0808">Transferase</keyword>
<dbReference type="InterPro" id="IPR013976">
    <property type="entry name" value="HDOD"/>
</dbReference>
<dbReference type="PRINTS" id="PR00344">
    <property type="entry name" value="BCTRLSENSOR"/>
</dbReference>
<dbReference type="EC" id="2.7.13.3" evidence="2"/>
<keyword evidence="7" id="KW-1185">Reference proteome</keyword>
<sequence>MNPLQPDDIRNRLLLARLPAMPQILIKLIELCQSDEAGVAELAQLIANDAGMTSRVMRVANSAAYQRGSRKVNLAQALSVLGSDLVKSLLISESVFQTFNGFPHTGGSDLRAFWKHSLTAAVLAQGLAKATQYPQVEEAYLAGLLHDVGRLALLAAAPDIYRLNFFTTDHDHLCDTEQKSLHISHAEAGAWLIERWEMDSFLADAVLYHHEDPARVSAAHPLIRLVHLAHLLSDHPPGTPLPADAGAICKISDAELLEIYQGCEAQVMQAAEHLGIDLSGLPETVAAPQPPAEAAPINPVQQRLTDEIRNRALTAELAQVFARLKGEGPLLESVRQNARMLFNLDDTAVFLLNSTGRTLVGSAVGEQRQRLAGFSITLDRGGLADAVLSNKLAFLERASSLTMPEEQLLRAFNAACLLCLPLLVGKRCLGLLVAGLEGWRKEELQGQEKFLQAFGNQAARALAEASQNRSEIDRRIASVQEDHLKNARKIVHEANNPLSIIKNYLGVLDDKLARQEPLGYELSILNEEIDRVGGIIKEFARVTPTATEEMIDVNKVISDIVRLFRESKFLPASVQISAVLPQQSSDIFASTGAVKQIFVNLIKNAVEAMPEGGRIEVINNGVVQRAGVPYFALRIQDCGPGLPDTVVARLFQPVQSNKRGDNRGLGLNIVHGLVQKLQGSITCQSSALGTSFDILLPRRNTKTLVS</sequence>
<dbReference type="Gene3D" id="3.30.450.40">
    <property type="match status" value="1"/>
</dbReference>
<evidence type="ECO:0000313" key="7">
    <source>
        <dbReference type="Proteomes" id="UP000185911"/>
    </source>
</evidence>
<dbReference type="InterPro" id="IPR003661">
    <property type="entry name" value="HisK_dim/P_dom"/>
</dbReference>
<dbReference type="InterPro" id="IPR052340">
    <property type="entry name" value="RNase_Y/CdgJ"/>
</dbReference>
<comment type="caution">
    <text evidence="6">The sequence shown here is derived from an EMBL/GenBank/DDBJ whole genome shotgun (WGS) entry which is preliminary data.</text>
</comment>
<feature type="domain" description="Histidine kinase" evidence="4">
    <location>
        <begin position="489"/>
        <end position="700"/>
    </location>
</feature>
<comment type="catalytic activity">
    <reaction evidence="1">
        <text>ATP + protein L-histidine = ADP + protein N-phospho-L-histidine.</text>
        <dbReference type="EC" id="2.7.13.3"/>
    </reaction>
</comment>
<accession>A0A1Q8YEU9</accession>
<dbReference type="InterPro" id="IPR004358">
    <property type="entry name" value="Sig_transdc_His_kin-like_C"/>
</dbReference>
<evidence type="ECO:0000259" key="5">
    <source>
        <dbReference type="PROSITE" id="PS51833"/>
    </source>
</evidence>